<gene>
    <name evidence="2" type="ORF">GUJ93_ZPchr0005g14986</name>
</gene>
<proteinExistence type="predicted"/>
<keyword evidence="3" id="KW-1185">Reference proteome</keyword>
<dbReference type="PANTHER" id="PTHR35485">
    <property type="entry name" value="OS01G0888900 PROTEIN"/>
    <property type="match status" value="1"/>
</dbReference>
<evidence type="ECO:0000256" key="1">
    <source>
        <dbReference type="SAM" id="MobiDB-lite"/>
    </source>
</evidence>
<dbReference type="EMBL" id="JAAALK010000284">
    <property type="protein sequence ID" value="KAG8068685.1"/>
    <property type="molecule type" value="Genomic_DNA"/>
</dbReference>
<dbReference type="Proteomes" id="UP000729402">
    <property type="component" value="Unassembled WGS sequence"/>
</dbReference>
<feature type="region of interest" description="Disordered" evidence="1">
    <location>
        <begin position="87"/>
        <end position="109"/>
    </location>
</feature>
<sequence length="140" mass="14892">MAHPGPSLFQSRPAFPTNPSHLTSGKSPMEGLIPLLYKAIKDRRSGRPAYAGGNLSDAGVGVGVGVDLYDPEQRRLWLEQEVRSPLHAAPTAEAGQQHGRNQSLEELAGEVGLSSDRRLRVALPKARSVRVFSCIGAGAA</sequence>
<protein>
    <submittedName>
        <fullName evidence="2">Uncharacterized protein</fullName>
    </submittedName>
</protein>
<feature type="compositionally biased region" description="Polar residues" evidence="1">
    <location>
        <begin position="17"/>
        <end position="26"/>
    </location>
</feature>
<reference evidence="2" key="2">
    <citation type="submission" date="2021-02" db="EMBL/GenBank/DDBJ databases">
        <authorList>
            <person name="Kimball J.A."/>
            <person name="Haas M.W."/>
            <person name="Macchietto M."/>
            <person name="Kono T."/>
            <person name="Duquette J."/>
            <person name="Shao M."/>
        </authorList>
    </citation>
    <scope>NUCLEOTIDE SEQUENCE</scope>
    <source>
        <tissue evidence="2">Fresh leaf tissue</tissue>
    </source>
</reference>
<dbReference type="OrthoDB" id="650808at2759"/>
<organism evidence="2 3">
    <name type="scientific">Zizania palustris</name>
    <name type="common">Northern wild rice</name>
    <dbReference type="NCBI Taxonomy" id="103762"/>
    <lineage>
        <taxon>Eukaryota</taxon>
        <taxon>Viridiplantae</taxon>
        <taxon>Streptophyta</taxon>
        <taxon>Embryophyta</taxon>
        <taxon>Tracheophyta</taxon>
        <taxon>Spermatophyta</taxon>
        <taxon>Magnoliopsida</taxon>
        <taxon>Liliopsida</taxon>
        <taxon>Poales</taxon>
        <taxon>Poaceae</taxon>
        <taxon>BOP clade</taxon>
        <taxon>Oryzoideae</taxon>
        <taxon>Oryzeae</taxon>
        <taxon>Zizaniinae</taxon>
        <taxon>Zizania</taxon>
    </lineage>
</organism>
<dbReference type="AlphaFoldDB" id="A0A8J5VI52"/>
<accession>A0A8J5VI52</accession>
<evidence type="ECO:0000313" key="2">
    <source>
        <dbReference type="EMBL" id="KAG8068685.1"/>
    </source>
</evidence>
<dbReference type="PANTHER" id="PTHR35485:SF10">
    <property type="entry name" value="OS05G0417600 PROTEIN"/>
    <property type="match status" value="1"/>
</dbReference>
<name>A0A8J5VI52_ZIZPA</name>
<reference evidence="2" key="1">
    <citation type="journal article" date="2021" name="bioRxiv">
        <title>Whole Genome Assembly and Annotation of Northern Wild Rice, Zizania palustris L., Supports a Whole Genome Duplication in the Zizania Genus.</title>
        <authorList>
            <person name="Haas M."/>
            <person name="Kono T."/>
            <person name="Macchietto M."/>
            <person name="Millas R."/>
            <person name="McGilp L."/>
            <person name="Shao M."/>
            <person name="Duquette J."/>
            <person name="Hirsch C.N."/>
            <person name="Kimball J."/>
        </authorList>
    </citation>
    <scope>NUCLEOTIDE SEQUENCE</scope>
    <source>
        <tissue evidence="2">Fresh leaf tissue</tissue>
    </source>
</reference>
<evidence type="ECO:0000313" key="3">
    <source>
        <dbReference type="Proteomes" id="UP000729402"/>
    </source>
</evidence>
<comment type="caution">
    <text evidence="2">The sequence shown here is derived from an EMBL/GenBank/DDBJ whole genome shotgun (WGS) entry which is preliminary data.</text>
</comment>
<feature type="region of interest" description="Disordered" evidence="1">
    <location>
        <begin position="1"/>
        <end position="28"/>
    </location>
</feature>